<dbReference type="InterPro" id="IPR022398">
    <property type="entry name" value="Peptidase_S8_His-AS"/>
</dbReference>
<dbReference type="InterPro" id="IPR015500">
    <property type="entry name" value="Peptidase_S8_subtilisin-rel"/>
</dbReference>
<name>A0A2U1K0J5_9FLAO</name>
<dbReference type="PRINTS" id="PR00723">
    <property type="entry name" value="SUBTILISIN"/>
</dbReference>
<dbReference type="PANTHER" id="PTHR42884:SF14">
    <property type="entry name" value="NEUROENDOCRINE CONVERTASE 1"/>
    <property type="match status" value="1"/>
</dbReference>
<keyword evidence="2 4" id="KW-0378">Hydrolase</keyword>
<evidence type="ECO:0000256" key="1">
    <source>
        <dbReference type="ARBA" id="ARBA00022670"/>
    </source>
</evidence>
<dbReference type="PROSITE" id="PS00138">
    <property type="entry name" value="SUBTILASE_SER"/>
    <property type="match status" value="1"/>
</dbReference>
<dbReference type="GO" id="GO:0016020">
    <property type="term" value="C:membrane"/>
    <property type="evidence" value="ECO:0007669"/>
    <property type="project" value="TreeGrafter"/>
</dbReference>
<accession>A0A2U1K0J5</accession>
<organism evidence="6 7">
    <name type="scientific">Flavobacterium laiguense</name>
    <dbReference type="NCBI Taxonomy" id="2169409"/>
    <lineage>
        <taxon>Bacteria</taxon>
        <taxon>Pseudomonadati</taxon>
        <taxon>Bacteroidota</taxon>
        <taxon>Flavobacteriia</taxon>
        <taxon>Flavobacteriales</taxon>
        <taxon>Flavobacteriaceae</taxon>
        <taxon>Flavobacterium</taxon>
    </lineage>
</organism>
<evidence type="ECO:0000256" key="3">
    <source>
        <dbReference type="ARBA" id="ARBA00022825"/>
    </source>
</evidence>
<dbReference type="AlphaFoldDB" id="A0A2U1K0J5"/>
<dbReference type="RefSeq" id="WP_116760882.1">
    <property type="nucleotide sequence ID" value="NZ_QCZH01000002.1"/>
</dbReference>
<dbReference type="SUPFAM" id="SSF52743">
    <property type="entry name" value="Subtilisin-like"/>
    <property type="match status" value="1"/>
</dbReference>
<feature type="domain" description="Peptidase S8/S53" evidence="5">
    <location>
        <begin position="202"/>
        <end position="471"/>
    </location>
</feature>
<evidence type="ECO:0000259" key="5">
    <source>
        <dbReference type="Pfam" id="PF00082"/>
    </source>
</evidence>
<reference evidence="6 7" key="1">
    <citation type="submission" date="2018-04" db="EMBL/GenBank/DDBJ databases">
        <title>Flavobacterium sp. nov., isolated from glacier ice.</title>
        <authorList>
            <person name="Liu Q."/>
            <person name="Xin Y.-H."/>
        </authorList>
    </citation>
    <scope>NUCLEOTIDE SEQUENCE [LARGE SCALE GENOMIC DNA]</scope>
    <source>
        <strain evidence="6 7">LB2P30</strain>
    </source>
</reference>
<dbReference type="Gene3D" id="3.40.50.200">
    <property type="entry name" value="Peptidase S8/S53 domain"/>
    <property type="match status" value="1"/>
</dbReference>
<evidence type="ECO:0000256" key="4">
    <source>
        <dbReference type="PROSITE-ProRule" id="PRU01240"/>
    </source>
</evidence>
<keyword evidence="7" id="KW-1185">Reference proteome</keyword>
<dbReference type="PROSITE" id="PS51892">
    <property type="entry name" value="SUBTILASE"/>
    <property type="match status" value="1"/>
</dbReference>
<dbReference type="Proteomes" id="UP000245618">
    <property type="component" value="Unassembled WGS sequence"/>
</dbReference>
<keyword evidence="1 4" id="KW-0645">Protease</keyword>
<dbReference type="GO" id="GO:0004252">
    <property type="term" value="F:serine-type endopeptidase activity"/>
    <property type="evidence" value="ECO:0007669"/>
    <property type="project" value="UniProtKB-UniRule"/>
</dbReference>
<sequence>MTNYYKKGNRLLWFLFFLLWSVFSFSQHATFKKGVKQGSVKVKFSGQLTQTLRKMSVSKGDKLLTGIQAFDKVSAKVGAKKMQRLFPENPNPRLEAKLRKHKLDLWYVVDIDINQNPQEVVLQYKGIADIQIAETEKEKVLSDYSFEKINLENSSKVTSASYFNDPSLGDQWHYNNTGQTGYTDGSDINLFKAWDVVKGNPNIIVSIHDEGVDIEHPDLKDNIWTNQAELNGIPGVDDDGNGYKDDIHGWNFDTNSGNIDPQSHGTHVAGTIAAVNNNGIGVCGVAGGSGNNDGSKVMSLQCLGGGGFERSYIFAADNGAVISQNSWGYTSPGNFDESVKDAINYFVAEAGDYPNSPMKGGIVIFAAGNSNSDSDWYPGHYENTLSVSSIGPNWIKASYSNYGTWVDIAAPGGETSLGAKNGVLSTLPKSQYGFYQGTSMACPHVSGIAALALANRKSQLTPELLRSKLLTGVVDIDIHNPEYVGKLGSGLIDTFLAIQNNEGLAPIAIKDVTLTGIAQEFANLTWTVPTDADDTKPVDYRIYYSTSPITSNNLSAASFDIIKSSALPGTMLSHTVRL</sequence>
<gene>
    <name evidence="6" type="ORF">DB891_04140</name>
</gene>
<dbReference type="GO" id="GO:0016485">
    <property type="term" value="P:protein processing"/>
    <property type="evidence" value="ECO:0007669"/>
    <property type="project" value="TreeGrafter"/>
</dbReference>
<feature type="active site" description="Charge relay system" evidence="4">
    <location>
        <position position="209"/>
    </location>
</feature>
<dbReference type="EMBL" id="QCZH01000002">
    <property type="protein sequence ID" value="PWA11030.1"/>
    <property type="molecule type" value="Genomic_DNA"/>
</dbReference>
<dbReference type="InterPro" id="IPR036852">
    <property type="entry name" value="Peptidase_S8/S53_dom_sf"/>
</dbReference>
<comment type="caution">
    <text evidence="6">The sequence shown here is derived from an EMBL/GenBank/DDBJ whole genome shotgun (WGS) entry which is preliminary data.</text>
</comment>
<dbReference type="Pfam" id="PF00082">
    <property type="entry name" value="Peptidase_S8"/>
    <property type="match status" value="1"/>
</dbReference>
<evidence type="ECO:0000313" key="7">
    <source>
        <dbReference type="Proteomes" id="UP000245618"/>
    </source>
</evidence>
<keyword evidence="3 4" id="KW-0720">Serine protease</keyword>
<evidence type="ECO:0000256" key="2">
    <source>
        <dbReference type="ARBA" id="ARBA00022801"/>
    </source>
</evidence>
<proteinExistence type="inferred from homology"/>
<dbReference type="OrthoDB" id="1055762at2"/>
<protein>
    <recommendedName>
        <fullName evidence="5">Peptidase S8/S53 domain-containing protein</fullName>
    </recommendedName>
</protein>
<dbReference type="PROSITE" id="PS00137">
    <property type="entry name" value="SUBTILASE_HIS"/>
    <property type="match status" value="1"/>
</dbReference>
<feature type="active site" description="Charge relay system" evidence="4">
    <location>
        <position position="439"/>
    </location>
</feature>
<comment type="similarity">
    <text evidence="4">Belongs to the peptidase S8 family.</text>
</comment>
<dbReference type="InterPro" id="IPR023828">
    <property type="entry name" value="Peptidase_S8_Ser-AS"/>
</dbReference>
<evidence type="ECO:0000313" key="6">
    <source>
        <dbReference type="EMBL" id="PWA11030.1"/>
    </source>
</evidence>
<dbReference type="InterPro" id="IPR000209">
    <property type="entry name" value="Peptidase_S8/S53_dom"/>
</dbReference>
<dbReference type="PANTHER" id="PTHR42884">
    <property type="entry name" value="PROPROTEIN CONVERTASE SUBTILISIN/KEXIN-RELATED"/>
    <property type="match status" value="1"/>
</dbReference>
<feature type="active site" description="Charge relay system" evidence="4">
    <location>
        <position position="264"/>
    </location>
</feature>